<dbReference type="PANTHER" id="PTHR30290:SF10">
    <property type="entry name" value="PERIPLASMIC OLIGOPEPTIDE-BINDING PROTEIN-RELATED"/>
    <property type="match status" value="1"/>
</dbReference>
<dbReference type="SUPFAM" id="SSF53850">
    <property type="entry name" value="Periplasmic binding protein-like II"/>
    <property type="match status" value="1"/>
</dbReference>
<evidence type="ECO:0000256" key="4">
    <source>
        <dbReference type="ARBA" id="ARBA00022729"/>
    </source>
</evidence>
<evidence type="ECO:0000256" key="3">
    <source>
        <dbReference type="ARBA" id="ARBA00022448"/>
    </source>
</evidence>
<dbReference type="InterPro" id="IPR000914">
    <property type="entry name" value="SBP_5_dom"/>
</dbReference>
<comment type="similarity">
    <text evidence="2">Belongs to the bacterial solute-binding protein 5 family.</text>
</comment>
<evidence type="ECO:0000259" key="7">
    <source>
        <dbReference type="Pfam" id="PF00496"/>
    </source>
</evidence>
<dbReference type="STRING" id="515622.bpr_I1276"/>
<keyword evidence="9" id="KW-1185">Reference proteome</keyword>
<feature type="chain" id="PRO_5039394093" evidence="6">
    <location>
        <begin position="23"/>
        <end position="757"/>
    </location>
</feature>
<dbReference type="InterPro" id="IPR039424">
    <property type="entry name" value="SBP_5"/>
</dbReference>
<dbReference type="eggNOG" id="COG4166">
    <property type="taxonomic scope" value="Bacteria"/>
</dbReference>
<name>E0S2P7_BUTPB</name>
<feature type="signal peptide" evidence="6">
    <location>
        <begin position="1"/>
        <end position="22"/>
    </location>
</feature>
<dbReference type="PANTHER" id="PTHR30290">
    <property type="entry name" value="PERIPLASMIC BINDING COMPONENT OF ABC TRANSPORTER"/>
    <property type="match status" value="1"/>
</dbReference>
<comment type="subcellular location">
    <subcellularLocation>
        <location evidence="1">Cell membrane</location>
        <topology evidence="1">Lipid-anchor</topology>
    </subcellularLocation>
</comment>
<feature type="domain" description="Solute-binding protein family 5" evidence="7">
    <location>
        <begin position="261"/>
        <end position="744"/>
    </location>
</feature>
<dbReference type="Gene3D" id="3.10.105.10">
    <property type="entry name" value="Dipeptide-binding Protein, Domain 3"/>
    <property type="match status" value="1"/>
</dbReference>
<dbReference type="InterPro" id="IPR023765">
    <property type="entry name" value="SBP_5_CS"/>
</dbReference>
<feature type="compositionally biased region" description="Low complexity" evidence="5">
    <location>
        <begin position="27"/>
        <end position="54"/>
    </location>
</feature>
<evidence type="ECO:0000256" key="6">
    <source>
        <dbReference type="SAM" id="SignalP"/>
    </source>
</evidence>
<dbReference type="GO" id="GO:0015833">
    <property type="term" value="P:peptide transport"/>
    <property type="evidence" value="ECO:0007669"/>
    <property type="project" value="TreeGrafter"/>
</dbReference>
<dbReference type="Pfam" id="PF00496">
    <property type="entry name" value="SBP_bac_5"/>
    <property type="match status" value="1"/>
</dbReference>
<dbReference type="AlphaFoldDB" id="E0S2P7"/>
<keyword evidence="4 6" id="KW-0732">Signal</keyword>
<proteinExistence type="inferred from homology"/>
<evidence type="ECO:0000256" key="2">
    <source>
        <dbReference type="ARBA" id="ARBA00005695"/>
    </source>
</evidence>
<accession>E0S2P7</accession>
<dbReference type="HOGENOM" id="CLU_370796_0_0_9"/>
<dbReference type="Gene3D" id="3.40.190.10">
    <property type="entry name" value="Periplasmic binding protein-like II"/>
    <property type="match status" value="1"/>
</dbReference>
<keyword evidence="3" id="KW-0813">Transport</keyword>
<dbReference type="GO" id="GO:1904680">
    <property type="term" value="F:peptide transmembrane transporter activity"/>
    <property type="evidence" value="ECO:0007669"/>
    <property type="project" value="TreeGrafter"/>
</dbReference>
<evidence type="ECO:0000256" key="1">
    <source>
        <dbReference type="ARBA" id="ARBA00004193"/>
    </source>
</evidence>
<dbReference type="Proteomes" id="UP000001299">
    <property type="component" value="Chromosome 1"/>
</dbReference>
<dbReference type="RefSeq" id="WP_013280668.1">
    <property type="nucleotide sequence ID" value="NC_014387.1"/>
</dbReference>
<dbReference type="PROSITE" id="PS01040">
    <property type="entry name" value="SBP_BACTERIAL_5"/>
    <property type="match status" value="1"/>
</dbReference>
<dbReference type="Gene3D" id="3.90.76.10">
    <property type="entry name" value="Dipeptide-binding Protein, Domain 1"/>
    <property type="match status" value="1"/>
</dbReference>
<dbReference type="GO" id="GO:0005886">
    <property type="term" value="C:plasma membrane"/>
    <property type="evidence" value="ECO:0007669"/>
    <property type="project" value="UniProtKB-SubCell"/>
</dbReference>
<reference evidence="8 9" key="1">
    <citation type="journal article" date="2010" name="PLoS ONE">
        <title>The glycobiome of the rumen bacterium Butyrivibrio proteoclasticus B316(T) highlights adaptation to a polysaccharide-rich environment.</title>
        <authorList>
            <person name="Kelly W.J."/>
            <person name="Leahy S.C."/>
            <person name="Altermann E."/>
            <person name="Yeoman C.J."/>
            <person name="Dunne J.C."/>
            <person name="Kong Z."/>
            <person name="Pacheco D.M."/>
            <person name="Li D."/>
            <person name="Noel S.J."/>
            <person name="Moon C.D."/>
            <person name="Cookson A.L."/>
            <person name="Attwood G.T."/>
        </authorList>
    </citation>
    <scope>NUCLEOTIDE SEQUENCE [LARGE SCALE GENOMIC DNA]</scope>
    <source>
        <strain evidence="9">ATCC 51982 / DSM 14932 / B316</strain>
    </source>
</reference>
<dbReference type="EMBL" id="CP001810">
    <property type="protein sequence ID" value="ADL34014.1"/>
    <property type="molecule type" value="Genomic_DNA"/>
</dbReference>
<evidence type="ECO:0000313" key="8">
    <source>
        <dbReference type="EMBL" id="ADL34014.1"/>
    </source>
</evidence>
<dbReference type="KEGG" id="bpb:bpr_I1276"/>
<sequence length="757" mass="83091">MKKYNRVIALLAATSMTATLMAGCGKTEAPAQTDTPAQTTETTEAAATETTEAAATEEADANLPSLVGVEPDTRLAADAYSELWDVDSYQTESSEVYNRILGEFNEEYQKALATDNIAERYALMGVAEAKLLGSGVFIPLSTRGGNYALRRHIPGSVTNTLWGNDDMRFHNVLATTDFVSADDYIELKSKLNDLRGTGTYQAEAKKYLEEKGYTLTDTFNYPNTSDPKTWDVLATSRAADSEKLVNLYDGLLEYDVENVQQPALAESYEESEDGLTYTFKIREGVKWVDSQGREVADLTADDFVAGMQHMMDAMGGLEYLVQGVIVGADAYINGESTDFSTVGVKAIDDYTLEYTLEQKTPYFLTMLSYGVFAPLSRTYYEGQGGQFGQGTGSGNYGTDPDHIAYCGPFLVTSFTENNSIVMKANPSYWNKDNQNIKTLNWVFEDGTDVTKAYNDCVAGTITSVGLNTSTIESAKADGNFDKYAVVTDTDATTFCGFLNTNRKGFANFNDATVTKSEKTVWDGQRTAIAMQNHNFRLAVVTSLDRASYNAQREGEDLKLNNLRNSYTPGTFVTLPEEVTIDINGTATTFAEGTYFGEIVQAQLDADGIQVKAWDAEAADGVGSSDGYDGWYNPTYAKENLAKAVEELAKQGVEVSKENPIQIDLPYFSGSEVYTNRANVLKQSVETSLDGMVVVNLISCESQDDWLYAGYYPEYGYEMNADMMDVSGWGPDYGDPQTYLDTMLPDYAGYMVKSLGVF</sequence>
<feature type="region of interest" description="Disordered" evidence="5">
    <location>
        <begin position="27"/>
        <end position="58"/>
    </location>
</feature>
<dbReference type="PROSITE" id="PS51257">
    <property type="entry name" value="PROKAR_LIPOPROTEIN"/>
    <property type="match status" value="1"/>
</dbReference>
<protein>
    <submittedName>
        <fullName evidence="8">Oligopeptide ABC transporter substrate-binding protein OppA1</fullName>
    </submittedName>
</protein>
<evidence type="ECO:0000256" key="5">
    <source>
        <dbReference type="SAM" id="MobiDB-lite"/>
    </source>
</evidence>
<gene>
    <name evidence="8" type="primary">oppA1</name>
    <name evidence="8" type="ordered locus">bpr_I1276</name>
</gene>
<evidence type="ECO:0000313" key="9">
    <source>
        <dbReference type="Proteomes" id="UP000001299"/>
    </source>
</evidence>
<organism evidence="8 9">
    <name type="scientific">Butyrivibrio proteoclasticus (strain ATCC 51982 / DSM 14932 / B316)</name>
    <name type="common">Clostridium proteoclasticum</name>
    <dbReference type="NCBI Taxonomy" id="515622"/>
    <lineage>
        <taxon>Bacteria</taxon>
        <taxon>Bacillati</taxon>
        <taxon>Bacillota</taxon>
        <taxon>Clostridia</taxon>
        <taxon>Lachnospirales</taxon>
        <taxon>Lachnospiraceae</taxon>
        <taxon>Butyrivibrio</taxon>
    </lineage>
</organism>